<evidence type="ECO:0000313" key="7">
    <source>
        <dbReference type="EMBL" id="MBP2364090.1"/>
    </source>
</evidence>
<reference evidence="7 8" key="1">
    <citation type="submission" date="2021-03" db="EMBL/GenBank/DDBJ databases">
        <title>Sequencing the genomes of 1000 actinobacteria strains.</title>
        <authorList>
            <person name="Klenk H.-P."/>
        </authorList>
    </citation>
    <scope>NUCLEOTIDE SEQUENCE [LARGE SCALE GENOMIC DNA]</scope>
    <source>
        <strain evidence="7 8">DSM 40843</strain>
    </source>
</reference>
<keyword evidence="1" id="KW-1003">Cell membrane</keyword>
<dbReference type="GeneID" id="97346492"/>
<dbReference type="InterPro" id="IPR006059">
    <property type="entry name" value="SBP"/>
</dbReference>
<dbReference type="RefSeq" id="WP_056799935.1">
    <property type="nucleotide sequence ID" value="NZ_BMWJ01000007.1"/>
</dbReference>
<feature type="chain" id="PRO_5047330019" evidence="6">
    <location>
        <begin position="24"/>
        <end position="438"/>
    </location>
</feature>
<evidence type="ECO:0000256" key="5">
    <source>
        <dbReference type="ARBA" id="ARBA00023288"/>
    </source>
</evidence>
<dbReference type="EMBL" id="JAGINS010000002">
    <property type="protein sequence ID" value="MBP2364090.1"/>
    <property type="molecule type" value="Genomic_DNA"/>
</dbReference>
<keyword evidence="5" id="KW-0449">Lipoprotein</keyword>
<keyword evidence="2 6" id="KW-0732">Signal</keyword>
<keyword evidence="3" id="KW-0472">Membrane</keyword>
<dbReference type="InterPro" id="IPR050490">
    <property type="entry name" value="Bact_solute-bd_prot1"/>
</dbReference>
<organism evidence="7 8">
    <name type="scientific">Streptomyces clavifer</name>
    <dbReference type="NCBI Taxonomy" id="68188"/>
    <lineage>
        <taxon>Bacteria</taxon>
        <taxon>Bacillati</taxon>
        <taxon>Actinomycetota</taxon>
        <taxon>Actinomycetes</taxon>
        <taxon>Kitasatosporales</taxon>
        <taxon>Streptomycetaceae</taxon>
        <taxon>Streptomyces</taxon>
    </lineage>
</organism>
<dbReference type="PANTHER" id="PTHR43649">
    <property type="entry name" value="ARABINOSE-BINDING PROTEIN-RELATED"/>
    <property type="match status" value="1"/>
</dbReference>
<keyword evidence="4" id="KW-0564">Palmitate</keyword>
<name>A0ABS4VJM0_9ACTN</name>
<dbReference type="Pfam" id="PF01547">
    <property type="entry name" value="SBP_bac_1"/>
    <property type="match status" value="1"/>
</dbReference>
<sequence>MNRRLIRRTAAMGLAGALALGLAACGGPTGGASTGDGRELTYWSMWKEGEPQQKALSAAIEDFTAETGIEVDVQWQGRDVLKKLQPTLHGVPAADLVDRSLPQVKSMMVSTGTAADLTGVLKEPIPGEPGRTVGDVVPAKYLELGRAEGKQVVLPYAIVANGLWYDGASFPGLREKPPKDWDAFRATLAAEKKAGRAPLALDADIPDYGAYWYSNFVVGAMGPGSLHEAAADRTGTVWKQPGYVRAAERVAALAEDGYFADGYDASKFPAIQQKWATGKAGFLLMGSWIAGETKPYAASGFDFRMLPFPTDGAPGAGTPVEAATFGWVVPAKARQSEAARRFIAFLYGKKQMQAYADQAQGIVAREDIETAPAMADVARALKEGTPYPTFDGVDMDFAEWWTKTFHPLSTKLVTGKISAADFSEQLAAQSADFWKRAG</sequence>
<evidence type="ECO:0000256" key="4">
    <source>
        <dbReference type="ARBA" id="ARBA00023139"/>
    </source>
</evidence>
<gene>
    <name evidence="7" type="ORF">JOF59_006582</name>
</gene>
<protein>
    <submittedName>
        <fullName evidence="7">Raffinose/stachyose/melibiose transport system substrate-binding protein</fullName>
    </submittedName>
</protein>
<dbReference type="SUPFAM" id="SSF53850">
    <property type="entry name" value="Periplasmic binding protein-like II"/>
    <property type="match status" value="1"/>
</dbReference>
<dbReference type="Gene3D" id="3.40.190.10">
    <property type="entry name" value="Periplasmic binding protein-like II"/>
    <property type="match status" value="1"/>
</dbReference>
<dbReference type="PANTHER" id="PTHR43649:SF33">
    <property type="entry name" value="POLYGALACTURONAN_RHAMNOGALACTURONAN-BINDING PROTEIN YTCQ"/>
    <property type="match status" value="1"/>
</dbReference>
<keyword evidence="8" id="KW-1185">Reference proteome</keyword>
<evidence type="ECO:0000256" key="6">
    <source>
        <dbReference type="SAM" id="SignalP"/>
    </source>
</evidence>
<evidence type="ECO:0000313" key="8">
    <source>
        <dbReference type="Proteomes" id="UP001519311"/>
    </source>
</evidence>
<feature type="signal peptide" evidence="6">
    <location>
        <begin position="1"/>
        <end position="23"/>
    </location>
</feature>
<evidence type="ECO:0000256" key="1">
    <source>
        <dbReference type="ARBA" id="ARBA00022475"/>
    </source>
</evidence>
<dbReference type="PROSITE" id="PS51257">
    <property type="entry name" value="PROKAR_LIPOPROTEIN"/>
    <property type="match status" value="1"/>
</dbReference>
<evidence type="ECO:0000256" key="2">
    <source>
        <dbReference type="ARBA" id="ARBA00022729"/>
    </source>
</evidence>
<proteinExistence type="predicted"/>
<dbReference type="Proteomes" id="UP001519311">
    <property type="component" value="Unassembled WGS sequence"/>
</dbReference>
<comment type="caution">
    <text evidence="7">The sequence shown here is derived from an EMBL/GenBank/DDBJ whole genome shotgun (WGS) entry which is preliminary data.</text>
</comment>
<evidence type="ECO:0000256" key="3">
    <source>
        <dbReference type="ARBA" id="ARBA00023136"/>
    </source>
</evidence>
<accession>A0ABS4VJM0</accession>